<evidence type="ECO:0000313" key="3">
    <source>
        <dbReference type="Proteomes" id="UP001308179"/>
    </source>
</evidence>
<proteinExistence type="predicted"/>
<dbReference type="EMBL" id="JAVRRR010000027">
    <property type="protein sequence ID" value="KAK5147742.1"/>
    <property type="molecule type" value="Genomic_DNA"/>
</dbReference>
<evidence type="ECO:0000313" key="2">
    <source>
        <dbReference type="EMBL" id="KAK5147742.1"/>
    </source>
</evidence>
<comment type="caution">
    <text evidence="2">The sequence shown here is derived from an EMBL/GenBank/DDBJ whole genome shotgun (WGS) entry which is preliminary data.</text>
</comment>
<keyword evidence="1" id="KW-0812">Transmembrane</keyword>
<feature type="transmembrane region" description="Helical" evidence="1">
    <location>
        <begin position="125"/>
        <end position="144"/>
    </location>
</feature>
<sequence length="198" mass="21164">MSSSEEEKDELLAEQADEHALEIEAFLSSDDLPEPRRIPFGLTFKSTSSVVTNVASAVGLASVNKRLFEDAALRHAQVTFAAIHFAITAATPYAVSNAPIAPFQRKHAGFLQMLPLAVATHDVTVWWSVSLATWAVIMLVCYGARNKYRSPSADSRCRQGGFLACLLHISQSLLVNGAGPVASTVVGHAMACPVITIG</sequence>
<keyword evidence="3" id="KW-1185">Reference proteome</keyword>
<protein>
    <submittedName>
        <fullName evidence="2">Uncharacterized protein</fullName>
    </submittedName>
</protein>
<keyword evidence="1" id="KW-0472">Membrane</keyword>
<reference evidence="2 3" key="1">
    <citation type="submission" date="2023-08" db="EMBL/GenBank/DDBJ databases">
        <title>Black Yeasts Isolated from many extreme environments.</title>
        <authorList>
            <person name="Coleine C."/>
            <person name="Stajich J.E."/>
            <person name="Selbmann L."/>
        </authorList>
    </citation>
    <scope>NUCLEOTIDE SEQUENCE [LARGE SCALE GENOMIC DNA]</scope>
    <source>
        <strain evidence="2 3">CCFEE 5386</strain>
    </source>
</reference>
<gene>
    <name evidence="2" type="ORF">LTR32_000845</name>
</gene>
<accession>A0ABR0LET4</accession>
<evidence type="ECO:0000256" key="1">
    <source>
        <dbReference type="SAM" id="Phobius"/>
    </source>
</evidence>
<dbReference type="Proteomes" id="UP001308179">
    <property type="component" value="Unassembled WGS sequence"/>
</dbReference>
<name>A0ABR0LET4_9PEZI</name>
<keyword evidence="1" id="KW-1133">Transmembrane helix</keyword>
<organism evidence="2 3">
    <name type="scientific">Rachicladosporium monterosium</name>
    <dbReference type="NCBI Taxonomy" id="1507873"/>
    <lineage>
        <taxon>Eukaryota</taxon>
        <taxon>Fungi</taxon>
        <taxon>Dikarya</taxon>
        <taxon>Ascomycota</taxon>
        <taxon>Pezizomycotina</taxon>
        <taxon>Dothideomycetes</taxon>
        <taxon>Dothideomycetidae</taxon>
        <taxon>Cladosporiales</taxon>
        <taxon>Cladosporiaceae</taxon>
        <taxon>Rachicladosporium</taxon>
    </lineage>
</organism>